<evidence type="ECO:0000313" key="1">
    <source>
        <dbReference type="EMBL" id="DAD19163.1"/>
    </source>
</evidence>
<keyword evidence="2" id="KW-1185">Reference proteome</keyword>
<reference evidence="1 2" key="1">
    <citation type="journal article" date="2020" name="Mol. Biol. Evol.">
        <title>Distinct Expression and Methylation Patterns for Genes with Different Fates following a Single Whole-Genome Duplication in Flowering Plants.</title>
        <authorList>
            <person name="Shi T."/>
            <person name="Rahmani R.S."/>
            <person name="Gugger P.F."/>
            <person name="Wang M."/>
            <person name="Li H."/>
            <person name="Zhang Y."/>
            <person name="Li Z."/>
            <person name="Wang Q."/>
            <person name="Van de Peer Y."/>
            <person name="Marchal K."/>
            <person name="Chen J."/>
        </authorList>
    </citation>
    <scope>NUCLEOTIDE SEQUENCE [LARGE SCALE GENOMIC DNA]</scope>
    <source>
        <tissue evidence="1">Leaf</tissue>
    </source>
</reference>
<proteinExistence type="predicted"/>
<comment type="caution">
    <text evidence="1">The sequence shown here is derived from an EMBL/GenBank/DDBJ whole genome shotgun (WGS) entry which is preliminary data.</text>
</comment>
<name>A0A822XHL5_NELNU</name>
<dbReference type="AlphaFoldDB" id="A0A822XHL5"/>
<accession>A0A822XHL5</accession>
<gene>
    <name evidence="1" type="ORF">HUJ06_020626</name>
</gene>
<sequence length="178" mass="20706">MAGDQSRTTDWPERDDITLASIERKVNSVDLPLSLRMIKKKRQWQEGFKETSESAYCSVKKAFSSMMREILFYEDLQGILDRVQEMHASFVWLFQQVFSHTPTLMEGTTSEEEVNLWNAIVEEASRMQASMRDEALDHKTMQQFVSPIKLALSQEPDNPLILANYAQFLYLVFCDHDK</sequence>
<organism evidence="1 2">
    <name type="scientific">Nelumbo nucifera</name>
    <name type="common">Sacred lotus</name>
    <dbReference type="NCBI Taxonomy" id="4432"/>
    <lineage>
        <taxon>Eukaryota</taxon>
        <taxon>Viridiplantae</taxon>
        <taxon>Streptophyta</taxon>
        <taxon>Embryophyta</taxon>
        <taxon>Tracheophyta</taxon>
        <taxon>Spermatophyta</taxon>
        <taxon>Magnoliopsida</taxon>
        <taxon>Proteales</taxon>
        <taxon>Nelumbonaceae</taxon>
        <taxon>Nelumbo</taxon>
    </lineage>
</organism>
<protein>
    <submittedName>
        <fullName evidence="1">Uncharacterized protein</fullName>
    </submittedName>
</protein>
<dbReference type="EMBL" id="DUZY01000001">
    <property type="protein sequence ID" value="DAD19163.1"/>
    <property type="molecule type" value="Genomic_DNA"/>
</dbReference>
<dbReference type="Proteomes" id="UP000607653">
    <property type="component" value="Unassembled WGS sequence"/>
</dbReference>
<evidence type="ECO:0000313" key="2">
    <source>
        <dbReference type="Proteomes" id="UP000607653"/>
    </source>
</evidence>
<dbReference type="PANTHER" id="PTHR26312:SF132">
    <property type="entry name" value="OS01G0855200 PROTEIN"/>
    <property type="match status" value="1"/>
</dbReference>
<dbReference type="PANTHER" id="PTHR26312">
    <property type="entry name" value="TETRATRICOPEPTIDE REPEAT PROTEIN 5"/>
    <property type="match status" value="1"/>
</dbReference>